<reference evidence="14 15" key="1">
    <citation type="submission" date="2016-09" db="EMBL/GenBank/DDBJ databases">
        <authorList>
            <person name="Capua I."/>
            <person name="De Benedictis P."/>
            <person name="Joannis T."/>
            <person name="Lombin L.H."/>
            <person name="Cattoli G."/>
        </authorList>
    </citation>
    <scope>NUCLEOTIDE SEQUENCE [LARGE SCALE GENOMIC DNA]</scope>
    <source>
        <strain evidence="14 15">A7P-90m</strain>
    </source>
</reference>
<dbReference type="InterPro" id="IPR036942">
    <property type="entry name" value="Beta-barrel_TonB_sf"/>
</dbReference>
<evidence type="ECO:0000256" key="5">
    <source>
        <dbReference type="ARBA" id="ARBA00022729"/>
    </source>
</evidence>
<dbReference type="InterPro" id="IPR037066">
    <property type="entry name" value="Plug_dom_sf"/>
</dbReference>
<feature type="domain" description="TonB-dependent receptor plug" evidence="13">
    <location>
        <begin position="79"/>
        <end position="182"/>
    </location>
</feature>
<dbReference type="InterPro" id="IPR012910">
    <property type="entry name" value="Plug_dom"/>
</dbReference>
<proteinExistence type="inferred from homology"/>
<dbReference type="GO" id="GO:0044718">
    <property type="term" value="P:siderophore transmembrane transport"/>
    <property type="evidence" value="ECO:0007669"/>
    <property type="project" value="TreeGrafter"/>
</dbReference>
<dbReference type="Gene3D" id="2.40.170.20">
    <property type="entry name" value="TonB-dependent receptor, beta-barrel domain"/>
    <property type="match status" value="1"/>
</dbReference>
<gene>
    <name evidence="14" type="ORF">SAMN05216323_1002100</name>
</gene>
<evidence type="ECO:0000259" key="12">
    <source>
        <dbReference type="Pfam" id="PF00593"/>
    </source>
</evidence>
<name>A0A1G6GNG1_9BACT</name>
<dbReference type="Proteomes" id="UP000199452">
    <property type="component" value="Unassembled WGS sequence"/>
</dbReference>
<keyword evidence="9 10" id="KW-0998">Cell outer membrane</keyword>
<dbReference type="Pfam" id="PF00593">
    <property type="entry name" value="TonB_dep_Rec_b-barrel"/>
    <property type="match status" value="1"/>
</dbReference>
<feature type="domain" description="TonB-dependent receptor-like beta-barrel" evidence="12">
    <location>
        <begin position="237"/>
        <end position="644"/>
    </location>
</feature>
<keyword evidence="3 10" id="KW-1134">Transmembrane beta strand</keyword>
<keyword evidence="7 10" id="KW-0472">Membrane</keyword>
<dbReference type="EMBL" id="FMYP01000002">
    <property type="protein sequence ID" value="SDB83540.1"/>
    <property type="molecule type" value="Genomic_DNA"/>
</dbReference>
<evidence type="ECO:0000256" key="6">
    <source>
        <dbReference type="ARBA" id="ARBA00023077"/>
    </source>
</evidence>
<dbReference type="GO" id="GO:0015344">
    <property type="term" value="F:siderophore uptake transmembrane transporter activity"/>
    <property type="evidence" value="ECO:0007669"/>
    <property type="project" value="TreeGrafter"/>
</dbReference>
<evidence type="ECO:0000256" key="1">
    <source>
        <dbReference type="ARBA" id="ARBA00004571"/>
    </source>
</evidence>
<sequence>MFRKSSLAVFHKWSNKGWAIMDSLRSVVKIGMIPVTYTLVALPVFTFASTDSLTVSKNVDMNEVVINAVATKNVYSELSRIVISISRDEIGNAPVHSVQDLLEQVLGADVRSRGALGVQADVSLRGGTFDQVLVLLNGVNITDPQTGHHNLNLPLDLESVDRIEILQGPGTRVYGPNAFTGAINIVTGEQKNSGAKVGVTAGGYGYLNGFGSAAWAKNNFRSFISVSHARSDGYSPNTDFNSRSLFYHGQLFSLLGTTSLQAGFSDKGFGAASFYTPKYPNQYERTKSFFSSISQVKTIWDFTINTQAYWRRHQDRFELFRDNPASWYKNHNYHLTDVIGGKLHGNYNTEYSRTSIGAEYRYEHIYSNVLGILFADTLDVPGESNGFFNRQKARHNVNFNLEQTFYFQGFVVSAGAMALWNSDFGWDKSFGIDASYAVLNTTRVFGSINQSLRLPTFTDLYYNGPTNVGNPDLKPEHALSYEVGIKSSFKNSILQLSLIRREGSDIIDWVKDPADAKYKTRNLTNVTTNGIEVGGAYSFGELFLQANNSSKLQVTYSYYRNEKESGGLISAYSLDYLKQKLAMNLTSTLYKGIGFTVKATYQDRAGSFTTAANQEVSYSPFTLCDIRVFKTFKHLMIFGEVANVFDKDYADIGNIDQPGRWFKGGFKFDI</sequence>
<keyword evidence="2 10" id="KW-0813">Transport</keyword>
<dbReference type="PROSITE" id="PS52016">
    <property type="entry name" value="TONB_DEPENDENT_REC_3"/>
    <property type="match status" value="1"/>
</dbReference>
<dbReference type="PANTHER" id="PTHR30069">
    <property type="entry name" value="TONB-DEPENDENT OUTER MEMBRANE RECEPTOR"/>
    <property type="match status" value="1"/>
</dbReference>
<evidence type="ECO:0000256" key="11">
    <source>
        <dbReference type="RuleBase" id="RU003357"/>
    </source>
</evidence>
<keyword evidence="15" id="KW-1185">Reference proteome</keyword>
<evidence type="ECO:0000256" key="9">
    <source>
        <dbReference type="ARBA" id="ARBA00023237"/>
    </source>
</evidence>
<evidence type="ECO:0000313" key="15">
    <source>
        <dbReference type="Proteomes" id="UP000199452"/>
    </source>
</evidence>
<evidence type="ECO:0000256" key="7">
    <source>
        <dbReference type="ARBA" id="ARBA00023136"/>
    </source>
</evidence>
<evidence type="ECO:0000256" key="10">
    <source>
        <dbReference type="PROSITE-ProRule" id="PRU01360"/>
    </source>
</evidence>
<dbReference type="STRING" id="1640674.SAMN05216323_1002100"/>
<evidence type="ECO:0000256" key="4">
    <source>
        <dbReference type="ARBA" id="ARBA00022692"/>
    </source>
</evidence>
<dbReference type="GO" id="GO:0009279">
    <property type="term" value="C:cell outer membrane"/>
    <property type="evidence" value="ECO:0007669"/>
    <property type="project" value="UniProtKB-SubCell"/>
</dbReference>
<keyword evidence="6 11" id="KW-0798">TonB box</keyword>
<dbReference type="Pfam" id="PF07715">
    <property type="entry name" value="Plug"/>
    <property type="match status" value="1"/>
</dbReference>
<comment type="subcellular location">
    <subcellularLocation>
        <location evidence="1 10">Cell outer membrane</location>
        <topology evidence="1 10">Multi-pass membrane protein</topology>
    </subcellularLocation>
</comment>
<keyword evidence="4 10" id="KW-0812">Transmembrane</keyword>
<dbReference type="PANTHER" id="PTHR30069:SF29">
    <property type="entry name" value="HEMOGLOBIN AND HEMOGLOBIN-HAPTOGLOBIN-BINDING PROTEIN 1-RELATED"/>
    <property type="match status" value="1"/>
</dbReference>
<accession>A0A1G6GNG1</accession>
<keyword evidence="5" id="KW-0732">Signal</keyword>
<comment type="similarity">
    <text evidence="10 11">Belongs to the TonB-dependent receptor family.</text>
</comment>
<evidence type="ECO:0000256" key="8">
    <source>
        <dbReference type="ARBA" id="ARBA00023170"/>
    </source>
</evidence>
<dbReference type="Gene3D" id="2.170.130.10">
    <property type="entry name" value="TonB-dependent receptor, plug domain"/>
    <property type="match status" value="1"/>
</dbReference>
<dbReference type="InterPro" id="IPR039426">
    <property type="entry name" value="TonB-dep_rcpt-like"/>
</dbReference>
<keyword evidence="8" id="KW-0675">Receptor</keyword>
<evidence type="ECO:0000259" key="13">
    <source>
        <dbReference type="Pfam" id="PF07715"/>
    </source>
</evidence>
<evidence type="ECO:0000256" key="2">
    <source>
        <dbReference type="ARBA" id="ARBA00022448"/>
    </source>
</evidence>
<evidence type="ECO:0000256" key="3">
    <source>
        <dbReference type="ARBA" id="ARBA00022452"/>
    </source>
</evidence>
<evidence type="ECO:0000313" key="14">
    <source>
        <dbReference type="EMBL" id="SDB83540.1"/>
    </source>
</evidence>
<organism evidence="14 15">
    <name type="scientific">Williamwhitmania taraxaci</name>
    <dbReference type="NCBI Taxonomy" id="1640674"/>
    <lineage>
        <taxon>Bacteria</taxon>
        <taxon>Pseudomonadati</taxon>
        <taxon>Bacteroidota</taxon>
        <taxon>Bacteroidia</taxon>
        <taxon>Bacteroidales</taxon>
        <taxon>Williamwhitmaniaceae</taxon>
        <taxon>Williamwhitmania</taxon>
    </lineage>
</organism>
<dbReference type="InterPro" id="IPR000531">
    <property type="entry name" value="Beta-barrel_TonB"/>
</dbReference>
<protein>
    <submittedName>
        <fullName evidence="14">Iron complex outermembrane recepter protein</fullName>
    </submittedName>
</protein>
<dbReference type="AlphaFoldDB" id="A0A1G6GNG1"/>
<dbReference type="SUPFAM" id="SSF56935">
    <property type="entry name" value="Porins"/>
    <property type="match status" value="1"/>
</dbReference>